<dbReference type="GO" id="GO:0016747">
    <property type="term" value="F:acyltransferase activity, transferring groups other than amino-acyl groups"/>
    <property type="evidence" value="ECO:0007669"/>
    <property type="project" value="InterPro"/>
</dbReference>
<keyword evidence="2" id="KW-0808">Transferase</keyword>
<comment type="caution">
    <text evidence="2">The sequence shown here is derived from an EMBL/GenBank/DDBJ whole genome shotgun (WGS) entry which is preliminary data.</text>
</comment>
<dbReference type="Pfam" id="PF13508">
    <property type="entry name" value="Acetyltransf_7"/>
    <property type="match status" value="1"/>
</dbReference>
<gene>
    <name evidence="2" type="ORF">FEE95_13135</name>
</gene>
<proteinExistence type="predicted"/>
<sequence length="141" mass="16091">MREGFYISVDKNLLDIDFIQSYMTNDAYWGKGRTLEQTKGTIENSFCFGMYTNENAQIGFARVVTDYTFYGNIMDVIISPAYQGQGLGTALIEFMLSQETIQSLQTLSLKTKDAHGLYNKYGFTKIGKSPLWMSRDKQKLD</sequence>
<dbReference type="OrthoDB" id="3216107at2"/>
<organism evidence="2 3">
    <name type="scientific">Maribacter algarum</name>
    <name type="common">ex Zhang et al. 2020</name>
    <dbReference type="NCBI Taxonomy" id="2578118"/>
    <lineage>
        <taxon>Bacteria</taxon>
        <taxon>Pseudomonadati</taxon>
        <taxon>Bacteroidota</taxon>
        <taxon>Flavobacteriia</taxon>
        <taxon>Flavobacteriales</taxon>
        <taxon>Flavobacteriaceae</taxon>
        <taxon>Maribacter</taxon>
    </lineage>
</organism>
<dbReference type="Proteomes" id="UP000310314">
    <property type="component" value="Unassembled WGS sequence"/>
</dbReference>
<dbReference type="InterPro" id="IPR053144">
    <property type="entry name" value="Acetyltransferase_Butenolide"/>
</dbReference>
<dbReference type="PROSITE" id="PS51186">
    <property type="entry name" value="GNAT"/>
    <property type="match status" value="1"/>
</dbReference>
<dbReference type="InterPro" id="IPR016181">
    <property type="entry name" value="Acyl_CoA_acyltransferase"/>
</dbReference>
<dbReference type="SUPFAM" id="SSF55729">
    <property type="entry name" value="Acyl-CoA N-acyltransferases (Nat)"/>
    <property type="match status" value="1"/>
</dbReference>
<dbReference type="EMBL" id="VATY01000002">
    <property type="protein sequence ID" value="TMM57423.1"/>
    <property type="molecule type" value="Genomic_DNA"/>
</dbReference>
<evidence type="ECO:0000313" key="2">
    <source>
        <dbReference type="EMBL" id="TMM57423.1"/>
    </source>
</evidence>
<dbReference type="PANTHER" id="PTHR43233:SF1">
    <property type="entry name" value="FAMILY N-ACETYLTRANSFERASE, PUTATIVE (AFU_ORTHOLOGUE AFUA_6G03350)-RELATED"/>
    <property type="match status" value="1"/>
</dbReference>
<protein>
    <submittedName>
        <fullName evidence="2">GNAT family N-acetyltransferase</fullName>
    </submittedName>
</protein>
<dbReference type="InterPro" id="IPR000182">
    <property type="entry name" value="GNAT_dom"/>
</dbReference>
<evidence type="ECO:0000259" key="1">
    <source>
        <dbReference type="PROSITE" id="PS51186"/>
    </source>
</evidence>
<reference evidence="2 3" key="1">
    <citation type="submission" date="2019-05" db="EMBL/GenBank/DDBJ databases">
        <authorList>
            <person name="Zhang J.-Y."/>
            <person name="Feg X."/>
            <person name="Du Z.-J."/>
        </authorList>
    </citation>
    <scope>NUCLEOTIDE SEQUENCE [LARGE SCALE GENOMIC DNA]</scope>
    <source>
        <strain evidence="2 3">RZ26</strain>
    </source>
</reference>
<dbReference type="AlphaFoldDB" id="A0A5S3PU21"/>
<evidence type="ECO:0000313" key="3">
    <source>
        <dbReference type="Proteomes" id="UP000310314"/>
    </source>
</evidence>
<dbReference type="Gene3D" id="3.40.630.30">
    <property type="match status" value="1"/>
</dbReference>
<dbReference type="RefSeq" id="WP_138658441.1">
    <property type="nucleotide sequence ID" value="NZ_VATY01000002.1"/>
</dbReference>
<accession>A0A5S3PU21</accession>
<dbReference type="CDD" id="cd04301">
    <property type="entry name" value="NAT_SF"/>
    <property type="match status" value="1"/>
</dbReference>
<name>A0A5S3PU21_9FLAO</name>
<feature type="domain" description="N-acetyltransferase" evidence="1">
    <location>
        <begin position="6"/>
        <end position="141"/>
    </location>
</feature>
<keyword evidence="3" id="KW-1185">Reference proteome</keyword>
<dbReference type="PANTHER" id="PTHR43233">
    <property type="entry name" value="FAMILY N-ACETYLTRANSFERASE, PUTATIVE (AFU_ORTHOLOGUE AFUA_6G03350)-RELATED"/>
    <property type="match status" value="1"/>
</dbReference>